<protein>
    <submittedName>
        <fullName evidence="1">Potential G-patch domain protein</fullName>
    </submittedName>
</protein>
<proteinExistence type="predicted"/>
<reference evidence="2" key="1">
    <citation type="submission" date="2011-04" db="EMBL/GenBank/DDBJ databases">
        <title>The complete genome of Thermodesulfatator indicus DSM 15286.</title>
        <authorList>
            <person name="Lucas S."/>
            <person name="Copeland A."/>
            <person name="Lapidus A."/>
            <person name="Bruce D."/>
            <person name="Goodwin L."/>
            <person name="Pitluck S."/>
            <person name="Peters L."/>
            <person name="Kyrpides N."/>
            <person name="Mavromatis K."/>
            <person name="Pagani I."/>
            <person name="Ivanova N."/>
            <person name="Saunders L."/>
            <person name="Detter J.C."/>
            <person name="Tapia R."/>
            <person name="Han C."/>
            <person name="Land M."/>
            <person name="Hauser L."/>
            <person name="Markowitz V."/>
            <person name="Cheng J.-F."/>
            <person name="Hugenholtz P."/>
            <person name="Woyke T."/>
            <person name="Wu D."/>
            <person name="Spring S."/>
            <person name="Schroeder M."/>
            <person name="Brambilla E."/>
            <person name="Klenk H.-P."/>
            <person name="Eisen J.A."/>
        </authorList>
    </citation>
    <scope>NUCLEOTIDE SEQUENCE [LARGE SCALE GENOMIC DNA]</scope>
    <source>
        <strain evidence="2">DSM 15286 / JCM 11887 / CIR29812</strain>
    </source>
</reference>
<dbReference type="HOGENOM" id="CLU_2940320_0_0_0"/>
<dbReference type="RefSeq" id="WP_013908547.1">
    <property type="nucleotide sequence ID" value="NC_015681.1"/>
</dbReference>
<reference evidence="1 2" key="2">
    <citation type="journal article" date="2012" name="Stand. Genomic Sci.">
        <title>Complete genome sequence of the thermophilic sulfate-reducing ocean bacterium Thermodesulfatator indicus type strain (CIR29812(T)).</title>
        <authorList>
            <person name="Anderson I."/>
            <person name="Saunders E."/>
            <person name="Lapidus A."/>
            <person name="Nolan M."/>
            <person name="Lucas S."/>
            <person name="Tice H."/>
            <person name="Del Rio T.G."/>
            <person name="Cheng J.F."/>
            <person name="Han C."/>
            <person name="Tapia R."/>
            <person name="Goodwin L.A."/>
            <person name="Pitluck S."/>
            <person name="Liolios K."/>
            <person name="Mavromatis K."/>
            <person name="Pagani I."/>
            <person name="Ivanova N."/>
            <person name="Mikhailova N."/>
            <person name="Pati A."/>
            <person name="Chen A."/>
            <person name="Palaniappan K."/>
            <person name="Land M."/>
            <person name="Hauser L."/>
            <person name="Jeffries C.D."/>
            <person name="Chang Y.J."/>
            <person name="Brambilla E.M."/>
            <person name="Rohde M."/>
            <person name="Spring S."/>
            <person name="Goker M."/>
            <person name="Detter J.C."/>
            <person name="Woyke T."/>
            <person name="Bristow J."/>
            <person name="Eisen J.A."/>
            <person name="Markowitz V."/>
            <person name="Hugenholtz P."/>
            <person name="Kyrpides N.C."/>
            <person name="Klenk H.P."/>
        </authorList>
    </citation>
    <scope>NUCLEOTIDE SEQUENCE [LARGE SCALE GENOMIC DNA]</scope>
    <source>
        <strain evidence="2">DSM 15286 / JCM 11887 / CIR29812</strain>
    </source>
</reference>
<gene>
    <name evidence="1" type="ordered locus">Thein_1953</name>
</gene>
<evidence type="ECO:0000313" key="2">
    <source>
        <dbReference type="Proteomes" id="UP000006793"/>
    </source>
</evidence>
<organism evidence="1 2">
    <name type="scientific">Thermodesulfatator indicus (strain DSM 15286 / JCM 11887 / CIR29812)</name>
    <dbReference type="NCBI Taxonomy" id="667014"/>
    <lineage>
        <taxon>Bacteria</taxon>
        <taxon>Pseudomonadati</taxon>
        <taxon>Thermodesulfobacteriota</taxon>
        <taxon>Thermodesulfobacteria</taxon>
        <taxon>Thermodesulfobacteriales</taxon>
        <taxon>Thermodesulfatatoraceae</taxon>
        <taxon>Thermodesulfatator</taxon>
    </lineage>
</organism>
<sequence>MKERYEIVIKTGGLSEEEIAKLRQKARKKALIIRNFDPEVPIFLVEEDNESEEKREIQDK</sequence>
<dbReference type="AlphaFoldDB" id="F8ACN3"/>
<dbReference type="STRING" id="667014.Thein_1953"/>
<name>F8ACN3_THEID</name>
<keyword evidence="2" id="KW-1185">Reference proteome</keyword>
<dbReference type="InParanoid" id="F8ACN3"/>
<dbReference type="KEGG" id="tid:Thein_1953"/>
<dbReference type="PaxDb" id="667014-Thein_1953"/>
<evidence type="ECO:0000313" key="1">
    <source>
        <dbReference type="EMBL" id="AEH45808.1"/>
    </source>
</evidence>
<accession>F8ACN3</accession>
<dbReference type="EMBL" id="CP002683">
    <property type="protein sequence ID" value="AEH45808.1"/>
    <property type="molecule type" value="Genomic_DNA"/>
</dbReference>
<dbReference type="Proteomes" id="UP000006793">
    <property type="component" value="Chromosome"/>
</dbReference>